<dbReference type="Proteomes" id="UP000292027">
    <property type="component" value="Unassembled WGS sequence"/>
</dbReference>
<dbReference type="RefSeq" id="WP_198681912.1">
    <property type="nucleotide sequence ID" value="NZ_SHKR01000014.1"/>
</dbReference>
<keyword evidence="6" id="KW-1185">Reference proteome</keyword>
<dbReference type="Pfam" id="PF01022">
    <property type="entry name" value="HTH_5"/>
    <property type="match status" value="1"/>
</dbReference>
<dbReference type="PANTHER" id="PTHR33154">
    <property type="entry name" value="TRANSCRIPTIONAL REGULATOR, ARSR FAMILY"/>
    <property type="match status" value="1"/>
</dbReference>
<dbReference type="InterPro" id="IPR051081">
    <property type="entry name" value="HTH_MetalResp_TranReg"/>
</dbReference>
<dbReference type="GO" id="GO:0003700">
    <property type="term" value="F:DNA-binding transcription factor activity"/>
    <property type="evidence" value="ECO:0007669"/>
    <property type="project" value="InterPro"/>
</dbReference>
<evidence type="ECO:0000256" key="3">
    <source>
        <dbReference type="ARBA" id="ARBA00023163"/>
    </source>
</evidence>
<dbReference type="InterPro" id="IPR011991">
    <property type="entry name" value="ArsR-like_HTH"/>
</dbReference>
<evidence type="ECO:0000313" key="6">
    <source>
        <dbReference type="Proteomes" id="UP000292027"/>
    </source>
</evidence>
<name>A0A4Q7WQW8_9ACTN</name>
<keyword evidence="1" id="KW-0805">Transcription regulation</keyword>
<feature type="domain" description="HTH arsR-type" evidence="4">
    <location>
        <begin position="1"/>
        <end position="91"/>
    </location>
</feature>
<reference evidence="5 6" key="1">
    <citation type="journal article" date="2015" name="Stand. Genomic Sci.">
        <title>Genomic Encyclopedia of Bacterial and Archaeal Type Strains, Phase III: the genomes of soil and plant-associated and newly described type strains.</title>
        <authorList>
            <person name="Whitman W.B."/>
            <person name="Woyke T."/>
            <person name="Klenk H.P."/>
            <person name="Zhou Y."/>
            <person name="Lilburn T.G."/>
            <person name="Beck B.J."/>
            <person name="De Vos P."/>
            <person name="Vandamme P."/>
            <person name="Eisen J.A."/>
            <person name="Garrity G."/>
            <person name="Hugenholtz P."/>
            <person name="Kyrpides N.C."/>
        </authorList>
    </citation>
    <scope>NUCLEOTIDE SEQUENCE [LARGE SCALE GENOMIC DNA]</scope>
    <source>
        <strain evidence="5 6">VKM Ac-2540</strain>
    </source>
</reference>
<dbReference type="CDD" id="cd00090">
    <property type="entry name" value="HTH_ARSR"/>
    <property type="match status" value="1"/>
</dbReference>
<dbReference type="PROSITE" id="PS50987">
    <property type="entry name" value="HTH_ARSR_2"/>
    <property type="match status" value="1"/>
</dbReference>
<gene>
    <name evidence="5" type="ORF">EV645_5930</name>
</gene>
<evidence type="ECO:0000256" key="2">
    <source>
        <dbReference type="ARBA" id="ARBA00023125"/>
    </source>
</evidence>
<dbReference type="Gene3D" id="1.10.10.10">
    <property type="entry name" value="Winged helix-like DNA-binding domain superfamily/Winged helix DNA-binding domain"/>
    <property type="match status" value="1"/>
</dbReference>
<dbReference type="EMBL" id="SHKR01000014">
    <property type="protein sequence ID" value="RZU12657.1"/>
    <property type="molecule type" value="Genomic_DNA"/>
</dbReference>
<comment type="caution">
    <text evidence="5">The sequence shown here is derived from an EMBL/GenBank/DDBJ whole genome shotgun (WGS) entry which is preliminary data.</text>
</comment>
<organism evidence="5 6">
    <name type="scientific">Kribbella rubisoli</name>
    <dbReference type="NCBI Taxonomy" id="3075929"/>
    <lineage>
        <taxon>Bacteria</taxon>
        <taxon>Bacillati</taxon>
        <taxon>Actinomycetota</taxon>
        <taxon>Actinomycetes</taxon>
        <taxon>Propionibacteriales</taxon>
        <taxon>Kribbellaceae</taxon>
        <taxon>Kribbella</taxon>
    </lineage>
</organism>
<protein>
    <submittedName>
        <fullName evidence="5">DNA-binding transcriptional ArsR family regulator</fullName>
    </submittedName>
</protein>
<dbReference type="InterPro" id="IPR036390">
    <property type="entry name" value="WH_DNA-bd_sf"/>
</dbReference>
<dbReference type="PANTHER" id="PTHR33154:SF33">
    <property type="entry name" value="TRANSCRIPTIONAL REPRESSOR SDPR"/>
    <property type="match status" value="1"/>
</dbReference>
<dbReference type="InterPro" id="IPR036388">
    <property type="entry name" value="WH-like_DNA-bd_sf"/>
</dbReference>
<evidence type="ECO:0000313" key="5">
    <source>
        <dbReference type="EMBL" id="RZU12657.1"/>
    </source>
</evidence>
<keyword evidence="3" id="KW-0804">Transcription</keyword>
<dbReference type="GO" id="GO:0003677">
    <property type="term" value="F:DNA binding"/>
    <property type="evidence" value="ECO:0007669"/>
    <property type="project" value="UniProtKB-KW"/>
</dbReference>
<dbReference type="SMART" id="SM00418">
    <property type="entry name" value="HTH_ARSR"/>
    <property type="match status" value="1"/>
</dbReference>
<dbReference type="SUPFAM" id="SSF46785">
    <property type="entry name" value="Winged helix' DNA-binding domain"/>
    <property type="match status" value="1"/>
</dbReference>
<dbReference type="NCBIfam" id="NF033788">
    <property type="entry name" value="HTH_metalloreg"/>
    <property type="match status" value="1"/>
</dbReference>
<accession>A0A4Q7WQW8</accession>
<sequence length="95" mass="10206">MAIEVGAVLAALADASRRRIVTRLAQGPATTGQLAELFPISRPAVSQHLKILQTADVVRTTLVGRHRWHELNPDALHALAHWAVDVAAPHDKAPA</sequence>
<evidence type="ECO:0000256" key="1">
    <source>
        <dbReference type="ARBA" id="ARBA00023015"/>
    </source>
</evidence>
<dbReference type="AlphaFoldDB" id="A0A4Q7WQW8"/>
<dbReference type="PRINTS" id="PR00778">
    <property type="entry name" value="HTHARSR"/>
</dbReference>
<proteinExistence type="predicted"/>
<keyword evidence="2 5" id="KW-0238">DNA-binding</keyword>
<evidence type="ECO:0000259" key="4">
    <source>
        <dbReference type="PROSITE" id="PS50987"/>
    </source>
</evidence>
<dbReference type="InterPro" id="IPR001845">
    <property type="entry name" value="HTH_ArsR_DNA-bd_dom"/>
</dbReference>